<protein>
    <recommendedName>
        <fullName evidence="2">RRP4 S1 domain-containing protein</fullName>
    </recommendedName>
</protein>
<dbReference type="PANTHER" id="PTHR21321">
    <property type="entry name" value="PNAS-3 RELATED"/>
    <property type="match status" value="1"/>
</dbReference>
<evidence type="ECO:0000313" key="4">
    <source>
        <dbReference type="Proteomes" id="UP001176940"/>
    </source>
</evidence>
<gene>
    <name evidence="3" type="ORF">RIMI_LOCUS9255983</name>
</gene>
<proteinExistence type="predicted"/>
<organism evidence="3 4">
    <name type="scientific">Ranitomeya imitator</name>
    <name type="common">mimic poison frog</name>
    <dbReference type="NCBI Taxonomy" id="111125"/>
    <lineage>
        <taxon>Eukaryota</taxon>
        <taxon>Metazoa</taxon>
        <taxon>Chordata</taxon>
        <taxon>Craniata</taxon>
        <taxon>Vertebrata</taxon>
        <taxon>Euteleostomi</taxon>
        <taxon>Amphibia</taxon>
        <taxon>Batrachia</taxon>
        <taxon>Anura</taxon>
        <taxon>Neobatrachia</taxon>
        <taxon>Hyloidea</taxon>
        <taxon>Dendrobatidae</taxon>
        <taxon>Dendrobatinae</taxon>
        <taxon>Ranitomeya</taxon>
    </lineage>
</organism>
<feature type="compositionally biased region" description="Polar residues" evidence="1">
    <location>
        <begin position="280"/>
        <end position="292"/>
    </location>
</feature>
<evidence type="ECO:0000259" key="2">
    <source>
        <dbReference type="Pfam" id="PF21266"/>
    </source>
</evidence>
<dbReference type="Proteomes" id="UP001176940">
    <property type="component" value="Unassembled WGS sequence"/>
</dbReference>
<dbReference type="InterPro" id="IPR012340">
    <property type="entry name" value="NA-bd_OB-fold"/>
</dbReference>
<dbReference type="PANTHER" id="PTHR21321:SF4">
    <property type="entry name" value="EXOSOME COMPLEX COMPONENT RRP4"/>
    <property type="match status" value="1"/>
</dbReference>
<feature type="region of interest" description="Disordered" evidence="1">
    <location>
        <begin position="275"/>
        <end position="304"/>
    </location>
</feature>
<feature type="domain" description="RRP4 S1" evidence="2">
    <location>
        <begin position="136"/>
        <end position="195"/>
    </location>
</feature>
<dbReference type="SUPFAM" id="SSF50249">
    <property type="entry name" value="Nucleic acid-binding proteins"/>
    <property type="match status" value="1"/>
</dbReference>
<name>A0ABN9LHB8_9NEOB</name>
<dbReference type="Pfam" id="PF21266">
    <property type="entry name" value="S1_RRP4"/>
    <property type="match status" value="1"/>
</dbReference>
<dbReference type="InterPro" id="IPR048565">
    <property type="entry name" value="S1_RRP4"/>
</dbReference>
<evidence type="ECO:0000256" key="1">
    <source>
        <dbReference type="SAM" id="MobiDB-lite"/>
    </source>
</evidence>
<sequence length="341" mass="36791">MAAGRERFTSGHVQLAAGGWRWTCGLPAARRRVNEALGAERSWHLVSPGDTITTDTGFMRCGPTAGVVVLNPSLCPMGCYSVRSCCDWSVRVPRVIMSVLQGPTEPYMEEDKLLASVAGVVERVNKLICVRALKTRYNGEVGDIVVGRITECGSVCSVPLAVTLRCSSGRWKVDTLSRLDSVLLLSSVNLPGGELAEVQAVYSDGALSLHTRSLKYGKVRMSPVFVSRTGCPGASVTIADKEAQDSLPQILPCGASIILGNNGYNLALTPPRNRWRRKQGASSPIWSRSHSLTGGDLSPEELYPGSELAEDAPVRHQHPVLLRSVAALPGEYLIKDLLKMR</sequence>
<evidence type="ECO:0000313" key="3">
    <source>
        <dbReference type="EMBL" id="CAJ0941421.1"/>
    </source>
</evidence>
<dbReference type="InterPro" id="IPR026699">
    <property type="entry name" value="Exosome_RNA_bind1/RRP40/RRP4"/>
</dbReference>
<reference evidence="3" key="1">
    <citation type="submission" date="2023-07" db="EMBL/GenBank/DDBJ databases">
        <authorList>
            <person name="Stuckert A."/>
        </authorList>
    </citation>
    <scope>NUCLEOTIDE SEQUENCE</scope>
</reference>
<keyword evidence="4" id="KW-1185">Reference proteome</keyword>
<dbReference type="CDD" id="cd05789">
    <property type="entry name" value="S1_Rrp4"/>
    <property type="match status" value="1"/>
</dbReference>
<dbReference type="EMBL" id="CAUEEQ010019035">
    <property type="protein sequence ID" value="CAJ0941421.1"/>
    <property type="molecule type" value="Genomic_DNA"/>
</dbReference>
<comment type="caution">
    <text evidence="3">The sequence shown here is derived from an EMBL/GenBank/DDBJ whole genome shotgun (WGS) entry which is preliminary data.</text>
</comment>
<dbReference type="Gene3D" id="2.40.50.100">
    <property type="match status" value="1"/>
</dbReference>
<accession>A0ABN9LHB8</accession>